<comment type="caution">
    <text evidence="3">The sequence shown here is derived from an EMBL/GenBank/DDBJ whole genome shotgun (WGS) entry which is preliminary data.</text>
</comment>
<feature type="compositionally biased region" description="Basic residues" evidence="1">
    <location>
        <begin position="508"/>
        <end position="517"/>
    </location>
</feature>
<dbReference type="PROSITE" id="PS50011">
    <property type="entry name" value="PROTEIN_KINASE_DOM"/>
    <property type="match status" value="1"/>
</dbReference>
<gene>
    <name evidence="3" type="ORF">FCC1311_081942</name>
</gene>
<reference evidence="3 4" key="1">
    <citation type="submission" date="2017-12" db="EMBL/GenBank/DDBJ databases">
        <title>Sequencing, de novo assembly and annotation of complete genome of a new Thraustochytrid species, strain FCC1311.</title>
        <authorList>
            <person name="Sedici K."/>
            <person name="Godart F."/>
            <person name="Aiese Cigliano R."/>
            <person name="Sanseverino W."/>
            <person name="Barakat M."/>
            <person name="Ortet P."/>
            <person name="Marechal E."/>
            <person name="Cagnac O."/>
            <person name="Amato A."/>
        </authorList>
    </citation>
    <scope>NUCLEOTIDE SEQUENCE [LARGE SCALE GENOMIC DNA]</scope>
</reference>
<dbReference type="InParanoid" id="A0A2R5GNT9"/>
<feature type="region of interest" description="Disordered" evidence="1">
    <location>
        <begin position="426"/>
        <end position="446"/>
    </location>
</feature>
<evidence type="ECO:0000313" key="3">
    <source>
        <dbReference type="EMBL" id="GBG31969.1"/>
    </source>
</evidence>
<dbReference type="SUPFAM" id="SSF52200">
    <property type="entry name" value="Toll/Interleukin receptor TIR domain"/>
    <property type="match status" value="1"/>
</dbReference>
<dbReference type="AlphaFoldDB" id="A0A2R5GNT9"/>
<evidence type="ECO:0000313" key="4">
    <source>
        <dbReference type="Proteomes" id="UP000241890"/>
    </source>
</evidence>
<evidence type="ECO:0000256" key="1">
    <source>
        <dbReference type="SAM" id="MobiDB-lite"/>
    </source>
</evidence>
<dbReference type="Gene3D" id="3.40.50.10140">
    <property type="entry name" value="Toll/interleukin-1 receptor homology (TIR) domain"/>
    <property type="match status" value="1"/>
</dbReference>
<dbReference type="GO" id="GO:0005634">
    <property type="term" value="C:nucleus"/>
    <property type="evidence" value="ECO:0007669"/>
    <property type="project" value="TreeGrafter"/>
</dbReference>
<dbReference type="Pfam" id="PF13676">
    <property type="entry name" value="TIR_2"/>
    <property type="match status" value="1"/>
</dbReference>
<dbReference type="InterPro" id="IPR000719">
    <property type="entry name" value="Prot_kinase_dom"/>
</dbReference>
<dbReference type="GO" id="GO:0004674">
    <property type="term" value="F:protein serine/threonine kinase activity"/>
    <property type="evidence" value="ECO:0007669"/>
    <property type="project" value="TreeGrafter"/>
</dbReference>
<dbReference type="PANTHER" id="PTHR44167:SF24">
    <property type="entry name" value="SERINE_THREONINE-PROTEIN KINASE CHK2"/>
    <property type="match status" value="1"/>
</dbReference>
<proteinExistence type="predicted"/>
<dbReference type="Proteomes" id="UP000241890">
    <property type="component" value="Unassembled WGS sequence"/>
</dbReference>
<name>A0A2R5GNT9_9STRA</name>
<dbReference type="SMART" id="SM00220">
    <property type="entry name" value="S_TKc"/>
    <property type="match status" value="1"/>
</dbReference>
<dbReference type="GO" id="GO:0005524">
    <property type="term" value="F:ATP binding"/>
    <property type="evidence" value="ECO:0007669"/>
    <property type="project" value="InterPro"/>
</dbReference>
<evidence type="ECO:0000259" key="2">
    <source>
        <dbReference type="PROSITE" id="PS50011"/>
    </source>
</evidence>
<keyword evidence="3" id="KW-0418">Kinase</keyword>
<keyword evidence="4" id="KW-1185">Reference proteome</keyword>
<dbReference type="PANTHER" id="PTHR44167">
    <property type="entry name" value="OVARIAN-SPECIFIC SERINE/THREONINE-PROTEIN KINASE LOK-RELATED"/>
    <property type="match status" value="1"/>
</dbReference>
<dbReference type="SUPFAM" id="SSF56112">
    <property type="entry name" value="Protein kinase-like (PK-like)"/>
    <property type="match status" value="1"/>
</dbReference>
<dbReference type="Pfam" id="PF00069">
    <property type="entry name" value="Pkinase"/>
    <property type="match status" value="1"/>
</dbReference>
<dbReference type="GO" id="GO:0044773">
    <property type="term" value="P:mitotic DNA damage checkpoint signaling"/>
    <property type="evidence" value="ECO:0007669"/>
    <property type="project" value="TreeGrafter"/>
</dbReference>
<dbReference type="InterPro" id="IPR035897">
    <property type="entry name" value="Toll_tir_struct_dom_sf"/>
</dbReference>
<dbReference type="InterPro" id="IPR011009">
    <property type="entry name" value="Kinase-like_dom_sf"/>
</dbReference>
<dbReference type="Gene3D" id="1.10.510.10">
    <property type="entry name" value="Transferase(Phosphotransferase) domain 1"/>
    <property type="match status" value="1"/>
</dbReference>
<keyword evidence="3" id="KW-0808">Transferase</keyword>
<dbReference type="InterPro" id="IPR000157">
    <property type="entry name" value="TIR_dom"/>
</dbReference>
<sequence>MPILKPLSCSERVEAIGRYLLDASGSSWTPAAHQLASEQAHIFAAFVSILAEHAPTAASFTDYRLWLQSDRDEGDEDAFQIFHALLDCRAAGRTYALPERFCQEFINGKLRLEDGLRLMAAEDKSGRSARSLALANKNTKNWAKTYGTYLNRYNIAEGPPVHESKTCAVHLATDVRSNKLVALKIMREKEQYDREIKARTVNDGKSLLGCLELLDRKTEADRRLLDKQKCLVMPRGSRSLFEAINTERFAGRDLNKVREISYQLALALQGLHESKRIHGDIKPRNAVRTSKSSANTFIDNDEGGQMVSKRWRESPTGEGLNRQEEWKLIDLDASVEFETEVSEKASTGYVAPEVARSIFDGAKKPKGHASQDIWGFGALLYQLLSGTKLFMVDESDDNLVHNGDKLELMNWLALDEERMGRIKLRPESGEPVNENGRVGTVEDGLRGSEDDIEAARDLVRLCLRGKPDERISLDDLLHHPFFDEILASESEPSSQIEENLGSRESGNRRRSSRRSSHKEKYPKWYHEPALSNELTALPTYHFFLSHMQQQAAGIVKDLAAGLERNQMTAWVDMRAAEITLETMQRGVLASQCFVMVLTTDVLFRPFCLAELKFAVDHFRDMGRPLDKHIFFFAEEDGRFSQWQAIEDEPWTWDDTGNGDVKTLQVQAKAETDKAATLQDLANETDDENIVKIYQDEAVKVRQKAKEYRCRIARRNLEKDLSGHLFRTSVGGADEHEESEVKYADNYKKYFEAAQEALKVCRIIPYRRRHFEEEAMIRKLATLAGFHTREPEEPRRVPSMCVIGKEDSSVVAELKRQLGSDSSIEEARVIIVVLEPGCCSAVHAALGIQPASGDEGANLLEESADHEASGTIADGDNQLLEGKHFLAVENDWNFRGKEKERFHEDLQKKIFDHLEVLSWRKQEVDLSAQTRLLTDKGKKTPPRKYTKEHELESLIVELQLRAHSLVPSIDE</sequence>
<feature type="region of interest" description="Disordered" evidence="1">
    <location>
        <begin position="488"/>
        <end position="522"/>
    </location>
</feature>
<organism evidence="3 4">
    <name type="scientific">Hondaea fermentalgiana</name>
    <dbReference type="NCBI Taxonomy" id="2315210"/>
    <lineage>
        <taxon>Eukaryota</taxon>
        <taxon>Sar</taxon>
        <taxon>Stramenopiles</taxon>
        <taxon>Bigyra</taxon>
        <taxon>Labyrinthulomycetes</taxon>
        <taxon>Thraustochytrida</taxon>
        <taxon>Thraustochytriidae</taxon>
        <taxon>Hondaea</taxon>
    </lineage>
</organism>
<dbReference type="EMBL" id="BEYU01000110">
    <property type="protein sequence ID" value="GBG31969.1"/>
    <property type="molecule type" value="Genomic_DNA"/>
</dbReference>
<feature type="domain" description="Protein kinase" evidence="2">
    <location>
        <begin position="155"/>
        <end position="482"/>
    </location>
</feature>
<dbReference type="OrthoDB" id="193242at2759"/>
<accession>A0A2R5GNT9</accession>
<protein>
    <submittedName>
        <fullName evidence="3">Protein kinase, putative</fullName>
    </submittedName>
</protein>